<dbReference type="Pfam" id="PF19277">
    <property type="entry name" value="GPAT_C"/>
    <property type="match status" value="1"/>
</dbReference>
<evidence type="ECO:0000259" key="5">
    <source>
        <dbReference type="Pfam" id="PF03015"/>
    </source>
</evidence>
<name>A0A3R6XWT2_APHAT</name>
<accession>A0A3R6XWT2</accession>
<dbReference type="InterPro" id="IPR033640">
    <property type="entry name" value="FAR_C"/>
</dbReference>
<dbReference type="Gene3D" id="3.40.50.720">
    <property type="entry name" value="NAD(P)-binding Rossmann-like Domain"/>
    <property type="match status" value="1"/>
</dbReference>
<dbReference type="PANTHER" id="PTHR11011">
    <property type="entry name" value="MALE STERILITY PROTEIN 2-RELATED"/>
    <property type="match status" value="1"/>
</dbReference>
<dbReference type="InterPro" id="IPR045520">
    <property type="entry name" value="GPAT/DHAPAT_C"/>
</dbReference>
<feature type="domain" description="GPAT/DHAPAT C-terminal" evidence="7">
    <location>
        <begin position="632"/>
        <end position="792"/>
    </location>
</feature>
<dbReference type="Proteomes" id="UP000285430">
    <property type="component" value="Unassembled WGS sequence"/>
</dbReference>
<keyword evidence="3 4" id="KW-0443">Lipid metabolism</keyword>
<dbReference type="GO" id="GO:0102965">
    <property type="term" value="F:alcohol-forming long-chain fatty acyl-CoA reductase activity"/>
    <property type="evidence" value="ECO:0007669"/>
    <property type="project" value="UniProtKB-EC"/>
</dbReference>
<dbReference type="Pfam" id="PF03015">
    <property type="entry name" value="Sterile"/>
    <property type="match status" value="1"/>
</dbReference>
<dbReference type="InterPro" id="IPR013120">
    <property type="entry name" value="FAR_NAD-bd"/>
</dbReference>
<dbReference type="AlphaFoldDB" id="A0A3R6XWT2"/>
<dbReference type="VEuPathDB" id="FungiDB:H257_15237"/>
<keyword evidence="4" id="KW-0560">Oxidoreductase</keyword>
<dbReference type="GO" id="GO:0080019">
    <property type="term" value="F:alcohol-forming very long-chain fatty acyl-CoA reductase activity"/>
    <property type="evidence" value="ECO:0007669"/>
    <property type="project" value="InterPro"/>
</dbReference>
<protein>
    <recommendedName>
        <fullName evidence="4">Fatty acyl-CoA reductase</fullName>
        <ecNumber evidence="4">1.2.1.84</ecNumber>
    </recommendedName>
</protein>
<evidence type="ECO:0000256" key="4">
    <source>
        <dbReference type="RuleBase" id="RU363097"/>
    </source>
</evidence>
<comment type="catalytic activity">
    <reaction evidence="4">
        <text>a long-chain fatty acyl-CoA + 2 NADPH + 2 H(+) = a long-chain primary fatty alcohol + 2 NADP(+) + CoA</text>
        <dbReference type="Rhea" id="RHEA:52716"/>
        <dbReference type="ChEBI" id="CHEBI:15378"/>
        <dbReference type="ChEBI" id="CHEBI:57287"/>
        <dbReference type="ChEBI" id="CHEBI:57783"/>
        <dbReference type="ChEBI" id="CHEBI:58349"/>
        <dbReference type="ChEBI" id="CHEBI:77396"/>
        <dbReference type="ChEBI" id="CHEBI:83139"/>
        <dbReference type="EC" id="1.2.1.84"/>
    </reaction>
</comment>
<evidence type="ECO:0000256" key="2">
    <source>
        <dbReference type="ARBA" id="ARBA00022516"/>
    </source>
</evidence>
<evidence type="ECO:0000256" key="1">
    <source>
        <dbReference type="ARBA" id="ARBA00005928"/>
    </source>
</evidence>
<comment type="caution">
    <text evidence="8">The sequence shown here is derived from an EMBL/GenBank/DDBJ whole genome shotgun (WGS) entry which is preliminary data.</text>
</comment>
<comment type="function">
    <text evidence="4">Catalyzes the reduction of fatty acyl-CoA to fatty alcohols.</text>
</comment>
<feature type="domain" description="Thioester reductase (TE)" evidence="6">
    <location>
        <begin position="12"/>
        <end position="272"/>
    </location>
</feature>
<comment type="similarity">
    <text evidence="1 4">Belongs to the fatty acyl-CoA reductase family.</text>
</comment>
<dbReference type="EC" id="1.2.1.84" evidence="4"/>
<dbReference type="Pfam" id="PF07993">
    <property type="entry name" value="NAD_binding_4"/>
    <property type="match status" value="1"/>
</dbReference>
<reference evidence="8 9" key="1">
    <citation type="submission" date="2018-08" db="EMBL/GenBank/DDBJ databases">
        <title>Aphanomyces genome sequencing and annotation.</title>
        <authorList>
            <person name="Minardi D."/>
            <person name="Oidtmann B."/>
            <person name="Van Der Giezen M."/>
            <person name="Studholme D.J."/>
        </authorList>
    </citation>
    <scope>NUCLEOTIDE SEQUENCE [LARGE SCALE GENOMIC DNA]</scope>
    <source>
        <strain evidence="8 9">Da</strain>
    </source>
</reference>
<dbReference type="SUPFAM" id="SSF51735">
    <property type="entry name" value="NAD(P)-binding Rossmann-fold domains"/>
    <property type="match status" value="1"/>
</dbReference>
<dbReference type="CDD" id="cd05236">
    <property type="entry name" value="FAR-N_SDR_e"/>
    <property type="match status" value="1"/>
</dbReference>
<organism evidence="8 9">
    <name type="scientific">Aphanomyces astaci</name>
    <name type="common">Crayfish plague agent</name>
    <dbReference type="NCBI Taxonomy" id="112090"/>
    <lineage>
        <taxon>Eukaryota</taxon>
        <taxon>Sar</taxon>
        <taxon>Stramenopiles</taxon>
        <taxon>Oomycota</taxon>
        <taxon>Saprolegniomycetes</taxon>
        <taxon>Saprolegniales</taxon>
        <taxon>Verrucalvaceae</taxon>
        <taxon>Aphanomyces</taxon>
    </lineage>
</organism>
<dbReference type="GO" id="GO:0005777">
    <property type="term" value="C:peroxisome"/>
    <property type="evidence" value="ECO:0007669"/>
    <property type="project" value="TreeGrafter"/>
</dbReference>
<gene>
    <name evidence="8" type="ORF">DYB37_004562</name>
</gene>
<dbReference type="InterPro" id="IPR026055">
    <property type="entry name" value="FAR"/>
</dbReference>
<dbReference type="InterPro" id="IPR036291">
    <property type="entry name" value="NAD(P)-bd_dom_sf"/>
</dbReference>
<dbReference type="GO" id="GO:0035336">
    <property type="term" value="P:long-chain fatty-acyl-CoA metabolic process"/>
    <property type="evidence" value="ECO:0007669"/>
    <property type="project" value="TreeGrafter"/>
</dbReference>
<dbReference type="CDD" id="cd09071">
    <property type="entry name" value="FAR_C"/>
    <property type="match status" value="1"/>
</dbReference>
<proteinExistence type="inferred from homology"/>
<evidence type="ECO:0000256" key="3">
    <source>
        <dbReference type="ARBA" id="ARBA00023098"/>
    </source>
</evidence>
<evidence type="ECO:0000313" key="9">
    <source>
        <dbReference type="Proteomes" id="UP000285430"/>
    </source>
</evidence>
<keyword evidence="2 4" id="KW-0444">Lipid biosynthesis</keyword>
<dbReference type="EMBL" id="QUTH01002497">
    <property type="protein sequence ID" value="RHZ25659.1"/>
    <property type="molecule type" value="Genomic_DNA"/>
</dbReference>
<evidence type="ECO:0000259" key="7">
    <source>
        <dbReference type="Pfam" id="PF19277"/>
    </source>
</evidence>
<evidence type="ECO:0000259" key="6">
    <source>
        <dbReference type="Pfam" id="PF07993"/>
    </source>
</evidence>
<evidence type="ECO:0000313" key="8">
    <source>
        <dbReference type="EMBL" id="RHZ25659.1"/>
    </source>
</evidence>
<sequence length="824" mass="91271">MEQFYAGKGLFVTGGTGFIGKTLIEKLLRSTPDIDKIYVMVRPKKGRSAHDRLESDIISSPIFNRLRAERPADFDSFIRSKLVAIGGDINSASLGMSAQDAQLLIDRVNVVVHSAASVSFNEPLDVAMNTLGAMYMLSFSKQIKRLVAYVHVSTAYVNSNRRNCTLLEKASSTEDIEKLHLNLIGTYPNTYTLTKSMAEHMLAKHRAHVPLVLLRPTIVGASWKEPIPGWVDQLAAAGAIFLAGGMGLLTILPGDPRSIADIVPVDFVVNAILLSAFAKAKEPTGAAPLIVHSGTSDPREQPLRWRVPIGTVFLRYTLPSSAYSTIANASGNVHHMNQASRLWKLTWRARQLVEIFKPFTENQWVFSADGLQTLRAMPEYNSTHWCCDANDVMWERYLLNYSVGLKKWLLHEDVIDVDIEGVQHTEMALSTERMLAWDPDHHAISFPGLLPDMSWAFTSSRKPGYTKAGIWGRFMGLTGWKEGAHHEATYVPRVPADPLSAIKHHVLHSQAVQTVIENAEKAAPNKEVRALMEAQVLEMLSKMAATVNYKSVRVAGWLLRKIHIVPVTIDYDKPVELSSVGALLKSYQVLRQDFGSVSVRFGSPIHLKQFVATYKAAPPVDAKTGSTREQYSNMIGLGYYRNKILHWFYKEGVVACTFHALSTNNNQGSAMASSGCNKDTLLQHALFLHELLAVEFVRKEYVDSRSELDGALTTLTQRRVFAVEGYVYLLLTDDSQPTLSLLCAVLWPFIDSYWVAVTSLLAIKAGEGIPPKALVKRMQWLAETGTALEDLASKIGAFRKLPLGGPQSMDLAALVTEFPSLSKL</sequence>
<dbReference type="PANTHER" id="PTHR11011:SF45">
    <property type="entry name" value="FATTY ACYL-COA REDUCTASE CG8306-RELATED"/>
    <property type="match status" value="1"/>
</dbReference>
<feature type="domain" description="Fatty acyl-CoA reductase C-terminal" evidence="5">
    <location>
        <begin position="319"/>
        <end position="412"/>
    </location>
</feature>
<keyword evidence="4" id="KW-0521">NADP</keyword>